<protein>
    <submittedName>
        <fullName evidence="1">Uncharacterized protein</fullName>
    </submittedName>
</protein>
<dbReference type="Proteomes" id="UP000254937">
    <property type="component" value="Unassembled WGS sequence"/>
</dbReference>
<accession>A0A370Q1J8</accession>
<evidence type="ECO:0000313" key="1">
    <source>
        <dbReference type="EMBL" id="RDK47994.1"/>
    </source>
</evidence>
<gene>
    <name evidence="1" type="ORF">M752DRAFT_272198</name>
</gene>
<reference evidence="1 2" key="1">
    <citation type="submission" date="2018-07" db="EMBL/GenBank/DDBJ databases">
        <title>Section-level genome sequencing of Aspergillus section Nigri to investigate inter- and intra-species variation.</title>
        <authorList>
            <consortium name="DOE Joint Genome Institute"/>
            <person name="Vesth T.C."/>
            <person name="Nybo J.L."/>
            <person name="Theobald S."/>
            <person name="Frisvad J.C."/>
            <person name="Larsen T.O."/>
            <person name="Nielsen K.F."/>
            <person name="Hoof J.B."/>
            <person name="Brandl J."/>
            <person name="Salamov A."/>
            <person name="Riley R."/>
            <person name="Gladden J.M."/>
            <person name="Phatale P."/>
            <person name="Nielsen M.T."/>
            <person name="Lyhne E.K."/>
            <person name="Kogle M.E."/>
            <person name="Strasser K."/>
            <person name="McDonnell E."/>
            <person name="Barry K."/>
            <person name="Clum A."/>
            <person name="Chen C."/>
            <person name="Nolan M."/>
            <person name="Sandor L."/>
            <person name="Kuo A."/>
            <person name="Lipzen A."/>
            <person name="Hainaut M."/>
            <person name="Drula E."/>
            <person name="Tsang A."/>
            <person name="Magnuson J.K."/>
            <person name="Henrissat B."/>
            <person name="Wiebenga A."/>
            <person name="Simmons B.A."/>
            <person name="Makela M.R."/>
            <person name="De vries R.P."/>
            <person name="Grigoriev I.V."/>
            <person name="Mortensen U.H."/>
            <person name="Baker S.E."/>
            <person name="Andersen M.R."/>
        </authorList>
    </citation>
    <scope>NUCLEOTIDE SEQUENCE [LARGE SCALE GENOMIC DNA]</scope>
    <source>
        <strain evidence="1 2">ATCC 13157</strain>
    </source>
</reference>
<organism evidence="1 2">
    <name type="scientific">Aspergillus phoenicis ATCC 13157</name>
    <dbReference type="NCBI Taxonomy" id="1353007"/>
    <lineage>
        <taxon>Eukaryota</taxon>
        <taxon>Fungi</taxon>
        <taxon>Dikarya</taxon>
        <taxon>Ascomycota</taxon>
        <taxon>Pezizomycotina</taxon>
        <taxon>Eurotiomycetes</taxon>
        <taxon>Eurotiomycetidae</taxon>
        <taxon>Eurotiales</taxon>
        <taxon>Aspergillaceae</taxon>
        <taxon>Aspergillus</taxon>
    </lineage>
</organism>
<sequence length="54" mass="6154">MELWIAAYGSRKRVTVAKTVLVSPWLVLEVGHHCCTGEACLDWRLEQPARWSVT</sequence>
<dbReference type="AlphaFoldDB" id="A0A370Q1J8"/>
<keyword evidence="2" id="KW-1185">Reference proteome</keyword>
<name>A0A370Q1J8_ASPPH</name>
<proteinExistence type="predicted"/>
<dbReference type="EMBL" id="KZ851844">
    <property type="protein sequence ID" value="RDK47994.1"/>
    <property type="molecule type" value="Genomic_DNA"/>
</dbReference>
<evidence type="ECO:0000313" key="2">
    <source>
        <dbReference type="Proteomes" id="UP000254937"/>
    </source>
</evidence>